<protein>
    <submittedName>
        <fullName evidence="1">Uncharacterized protein</fullName>
    </submittedName>
</protein>
<dbReference type="AlphaFoldDB" id="A0A072PF30"/>
<evidence type="ECO:0000313" key="2">
    <source>
        <dbReference type="Proteomes" id="UP000027920"/>
    </source>
</evidence>
<dbReference type="OrthoDB" id="4156743at2759"/>
<organism evidence="1 2">
    <name type="scientific">Exophiala aquamarina CBS 119918</name>
    <dbReference type="NCBI Taxonomy" id="1182545"/>
    <lineage>
        <taxon>Eukaryota</taxon>
        <taxon>Fungi</taxon>
        <taxon>Dikarya</taxon>
        <taxon>Ascomycota</taxon>
        <taxon>Pezizomycotina</taxon>
        <taxon>Eurotiomycetes</taxon>
        <taxon>Chaetothyriomycetidae</taxon>
        <taxon>Chaetothyriales</taxon>
        <taxon>Herpotrichiellaceae</taxon>
        <taxon>Exophiala</taxon>
    </lineage>
</organism>
<comment type="caution">
    <text evidence="1">The sequence shown here is derived from an EMBL/GenBank/DDBJ whole genome shotgun (WGS) entry which is preliminary data.</text>
</comment>
<dbReference type="Proteomes" id="UP000027920">
    <property type="component" value="Unassembled WGS sequence"/>
</dbReference>
<accession>A0A072PF30</accession>
<gene>
    <name evidence="1" type="ORF">A1O9_05779</name>
</gene>
<proteinExistence type="predicted"/>
<keyword evidence="2" id="KW-1185">Reference proteome</keyword>
<dbReference type="InterPro" id="IPR057394">
    <property type="entry name" value="PIGBOS1"/>
</dbReference>
<dbReference type="Pfam" id="PF23670">
    <property type="entry name" value="PIGBOS1"/>
    <property type="match status" value="1"/>
</dbReference>
<reference evidence="1 2" key="1">
    <citation type="submission" date="2013-03" db="EMBL/GenBank/DDBJ databases">
        <title>The Genome Sequence of Exophiala aquamarina CBS 119918.</title>
        <authorList>
            <consortium name="The Broad Institute Genomics Platform"/>
            <person name="Cuomo C."/>
            <person name="de Hoog S."/>
            <person name="Gorbushina A."/>
            <person name="Walker B."/>
            <person name="Young S.K."/>
            <person name="Zeng Q."/>
            <person name="Gargeya S."/>
            <person name="Fitzgerald M."/>
            <person name="Haas B."/>
            <person name="Abouelleil A."/>
            <person name="Allen A.W."/>
            <person name="Alvarado L."/>
            <person name="Arachchi H.M."/>
            <person name="Berlin A.M."/>
            <person name="Chapman S.B."/>
            <person name="Gainer-Dewar J."/>
            <person name="Goldberg J."/>
            <person name="Griggs A."/>
            <person name="Gujja S."/>
            <person name="Hansen M."/>
            <person name="Howarth C."/>
            <person name="Imamovic A."/>
            <person name="Ireland A."/>
            <person name="Larimer J."/>
            <person name="McCowan C."/>
            <person name="Murphy C."/>
            <person name="Pearson M."/>
            <person name="Poon T.W."/>
            <person name="Priest M."/>
            <person name="Roberts A."/>
            <person name="Saif S."/>
            <person name="Shea T."/>
            <person name="Sisk P."/>
            <person name="Sykes S."/>
            <person name="Wortman J."/>
            <person name="Nusbaum C."/>
            <person name="Birren B."/>
        </authorList>
    </citation>
    <scope>NUCLEOTIDE SEQUENCE [LARGE SCALE GENOMIC DNA]</scope>
    <source>
        <strain evidence="1 2">CBS 119918</strain>
    </source>
</reference>
<dbReference type="GeneID" id="25280701"/>
<dbReference type="VEuPathDB" id="FungiDB:A1O9_05779"/>
<name>A0A072PF30_9EURO</name>
<dbReference type="HOGENOM" id="CLU_199209_0_0_1"/>
<sequence length="74" mass="8205">MSRRIFGWVLVVGFGIANGYITFQPAFEERERGKLKQEELAATDLGPHMVEIPAQLMQPATNTSLNASKQDGNK</sequence>
<evidence type="ECO:0000313" key="1">
    <source>
        <dbReference type="EMBL" id="KEF57858.1"/>
    </source>
</evidence>
<dbReference type="RefSeq" id="XP_013260448.1">
    <property type="nucleotide sequence ID" value="XM_013404994.1"/>
</dbReference>
<dbReference type="EMBL" id="AMGV01000004">
    <property type="protein sequence ID" value="KEF57858.1"/>
    <property type="molecule type" value="Genomic_DNA"/>
</dbReference>